<keyword evidence="3" id="KW-1185">Reference proteome</keyword>
<protein>
    <submittedName>
        <fullName evidence="2">Uncharacterized protein</fullName>
    </submittedName>
</protein>
<evidence type="ECO:0000313" key="3">
    <source>
        <dbReference type="Proteomes" id="UP001159428"/>
    </source>
</evidence>
<organism evidence="2 3">
    <name type="scientific">Pocillopora meandrina</name>
    <dbReference type="NCBI Taxonomy" id="46732"/>
    <lineage>
        <taxon>Eukaryota</taxon>
        <taxon>Metazoa</taxon>
        <taxon>Cnidaria</taxon>
        <taxon>Anthozoa</taxon>
        <taxon>Hexacorallia</taxon>
        <taxon>Scleractinia</taxon>
        <taxon>Astrocoeniina</taxon>
        <taxon>Pocilloporidae</taxon>
        <taxon>Pocillopora</taxon>
    </lineage>
</organism>
<sequence>MPSKRSKSKISFKLFSANNYSRFASRFPFLKQRQIKTKLFQSWRKFKFSPETTTNKGGIQKLKCVNEIVANGGEVGPPKKGEEDVAEKKPERSPINKYSVKQRYLQDDCAKRKSIGTTNEEDDISPLRRASRSLKMTDNTLLAKRKQNEFIDLFEEINAETLLIEPVDISNIELLSSASGSFDRKERLKKLTEEGTSEKSNNTVSGMFKWRADGKNKNKVRNGEENKHESRFLESSECEGGRNFFSMFEREDDIFL</sequence>
<dbReference type="AlphaFoldDB" id="A0AAU9WCH2"/>
<feature type="region of interest" description="Disordered" evidence="1">
    <location>
        <begin position="72"/>
        <end position="97"/>
    </location>
</feature>
<evidence type="ECO:0000313" key="2">
    <source>
        <dbReference type="EMBL" id="CAH3105998.1"/>
    </source>
</evidence>
<dbReference type="EMBL" id="CALNXJ010000010">
    <property type="protein sequence ID" value="CAH3105998.1"/>
    <property type="molecule type" value="Genomic_DNA"/>
</dbReference>
<evidence type="ECO:0000256" key="1">
    <source>
        <dbReference type="SAM" id="MobiDB-lite"/>
    </source>
</evidence>
<reference evidence="2 3" key="1">
    <citation type="submission" date="2022-05" db="EMBL/GenBank/DDBJ databases">
        <authorList>
            <consortium name="Genoscope - CEA"/>
            <person name="William W."/>
        </authorList>
    </citation>
    <scope>NUCLEOTIDE SEQUENCE [LARGE SCALE GENOMIC DNA]</scope>
</reference>
<gene>
    <name evidence="2" type="ORF">PMEA_00002107</name>
</gene>
<proteinExistence type="predicted"/>
<accession>A0AAU9WCH2</accession>
<dbReference type="Proteomes" id="UP001159428">
    <property type="component" value="Unassembled WGS sequence"/>
</dbReference>
<feature type="compositionally biased region" description="Basic and acidic residues" evidence="1">
    <location>
        <begin position="77"/>
        <end position="94"/>
    </location>
</feature>
<name>A0AAU9WCH2_9CNID</name>
<comment type="caution">
    <text evidence="2">The sequence shown here is derived from an EMBL/GenBank/DDBJ whole genome shotgun (WGS) entry which is preliminary data.</text>
</comment>